<accession>A0A238H253</accession>
<organism evidence="1 2">
    <name type="scientific">Burkholderia singularis</name>
    <dbReference type="NCBI Taxonomy" id="1503053"/>
    <lineage>
        <taxon>Bacteria</taxon>
        <taxon>Pseudomonadati</taxon>
        <taxon>Pseudomonadota</taxon>
        <taxon>Betaproteobacteria</taxon>
        <taxon>Burkholderiales</taxon>
        <taxon>Burkholderiaceae</taxon>
        <taxon>Burkholderia</taxon>
        <taxon>pseudomallei group</taxon>
    </lineage>
</organism>
<gene>
    <name evidence="1" type="ORF">BSIN_0004</name>
</gene>
<evidence type="ECO:0000313" key="1">
    <source>
        <dbReference type="EMBL" id="SMF99275.1"/>
    </source>
</evidence>
<sequence length="46" mass="5320">MLNIGKICRKKATIRHLSHFPSYTCSKTMRGFQHQSIESKLSDIVK</sequence>
<protein>
    <submittedName>
        <fullName evidence="1">Uncharacterized protein</fullName>
    </submittedName>
</protein>
<dbReference type="AlphaFoldDB" id="A0A238H253"/>
<dbReference type="EMBL" id="FXAN01000040">
    <property type="protein sequence ID" value="SMF99275.1"/>
    <property type="molecule type" value="Genomic_DNA"/>
</dbReference>
<reference evidence="1 2" key="1">
    <citation type="submission" date="2017-04" db="EMBL/GenBank/DDBJ databases">
        <authorList>
            <person name="Afonso C.L."/>
            <person name="Miller P.J."/>
            <person name="Scott M.A."/>
            <person name="Spackman E."/>
            <person name="Goraichik I."/>
            <person name="Dimitrov K.M."/>
            <person name="Suarez D.L."/>
            <person name="Swayne D.E."/>
        </authorList>
    </citation>
    <scope>NUCLEOTIDE SEQUENCE [LARGE SCALE GENOMIC DNA]</scope>
    <source>
        <strain evidence="1">LMG 28154</strain>
    </source>
</reference>
<dbReference type="Proteomes" id="UP000198460">
    <property type="component" value="Unassembled WGS sequence"/>
</dbReference>
<name>A0A238H253_9BURK</name>
<evidence type="ECO:0000313" key="2">
    <source>
        <dbReference type="Proteomes" id="UP000198460"/>
    </source>
</evidence>
<proteinExistence type="predicted"/>